<proteinExistence type="predicted"/>
<sequence>MRKNGKLLKSKAKFTRDELADLLEGLAGRIRDGQLTLGEGAGQVEMDLPRTFTVKMEVADTGKRVLERELELEIEWPVEADGTPLERPDSRSGFTVA</sequence>
<dbReference type="STRING" id="1610489.SAMN06295981_2144"/>
<dbReference type="NCBIfam" id="TIGR04354">
    <property type="entry name" value="amphi-Trp"/>
    <property type="match status" value="1"/>
</dbReference>
<evidence type="ECO:0000313" key="3">
    <source>
        <dbReference type="Proteomes" id="UP000193309"/>
    </source>
</evidence>
<dbReference type="Pfam" id="PF20068">
    <property type="entry name" value="Amphi-Trp"/>
    <property type="match status" value="1"/>
</dbReference>
<reference evidence="3" key="1">
    <citation type="submission" date="2017-04" db="EMBL/GenBank/DDBJ databases">
        <authorList>
            <person name="Varghese N."/>
            <person name="Submissions S."/>
        </authorList>
    </citation>
    <scope>NUCLEOTIDE SEQUENCE [LARGE SCALE GENOMIC DNA]</scope>
    <source>
        <strain evidence="3">VDS</strain>
    </source>
</reference>
<feature type="domain" description="Amphi-Trp" evidence="1">
    <location>
        <begin position="5"/>
        <end position="84"/>
    </location>
</feature>
<dbReference type="RefSeq" id="WP_159449813.1">
    <property type="nucleotide sequence ID" value="NZ_FXAR01000008.1"/>
</dbReference>
<dbReference type="OrthoDB" id="4411850at2"/>
<protein>
    <submittedName>
        <fullName evidence="2">Amphi-Trp domain-containing protein</fullName>
    </submittedName>
</protein>
<evidence type="ECO:0000313" key="2">
    <source>
        <dbReference type="EMBL" id="SMG34394.1"/>
    </source>
</evidence>
<keyword evidence="3" id="KW-1185">Reference proteome</keyword>
<dbReference type="InterPro" id="IPR027598">
    <property type="entry name" value="Amphi-Trp_dom"/>
</dbReference>
<accession>A0A1X7K296</accession>
<dbReference type="Proteomes" id="UP000193309">
    <property type="component" value="Unassembled WGS sequence"/>
</dbReference>
<evidence type="ECO:0000259" key="1">
    <source>
        <dbReference type="Pfam" id="PF20068"/>
    </source>
</evidence>
<dbReference type="EMBL" id="FXAR01000008">
    <property type="protein sequence ID" value="SMG34394.1"/>
    <property type="molecule type" value="Genomic_DNA"/>
</dbReference>
<organism evidence="2 3">
    <name type="scientific">Corynebacterium pollutisoli</name>
    <dbReference type="NCBI Taxonomy" id="1610489"/>
    <lineage>
        <taxon>Bacteria</taxon>
        <taxon>Bacillati</taxon>
        <taxon>Actinomycetota</taxon>
        <taxon>Actinomycetes</taxon>
        <taxon>Mycobacteriales</taxon>
        <taxon>Corynebacteriaceae</taxon>
        <taxon>Corynebacterium</taxon>
    </lineage>
</organism>
<dbReference type="AlphaFoldDB" id="A0A1X7K296"/>
<gene>
    <name evidence="2" type="ORF">SAMN06295981_2144</name>
</gene>
<name>A0A1X7K296_9CORY</name>